<evidence type="ECO:0000256" key="1">
    <source>
        <dbReference type="ARBA" id="ARBA00004141"/>
    </source>
</evidence>
<feature type="transmembrane region" description="Helical" evidence="6">
    <location>
        <begin position="72"/>
        <end position="97"/>
    </location>
</feature>
<dbReference type="PANTHER" id="PTHR43027:SF1">
    <property type="entry name" value="DOXORUBICIN RESISTANCE ABC TRANSPORTER PERMEASE PROTEIN DRRC-RELATED"/>
    <property type="match status" value="1"/>
</dbReference>
<feature type="domain" description="ABC-2 type transporter transmembrane" evidence="7">
    <location>
        <begin position="70"/>
        <end position="263"/>
    </location>
</feature>
<name>A0ABR5IFH8_9ACTN</name>
<proteinExistence type="predicted"/>
<dbReference type="PIRSF" id="PIRSF006648">
    <property type="entry name" value="DrrB"/>
    <property type="match status" value="1"/>
</dbReference>
<comment type="subcellular location">
    <subcellularLocation>
        <location evidence="1">Membrane</location>
        <topology evidence="1">Multi-pass membrane protein</topology>
    </subcellularLocation>
</comment>
<dbReference type="PANTHER" id="PTHR43027">
    <property type="entry name" value="DOXORUBICIN RESISTANCE ABC TRANSPORTER PERMEASE PROTEIN DRRC-RELATED"/>
    <property type="match status" value="1"/>
</dbReference>
<feature type="transmembrane region" description="Helical" evidence="6">
    <location>
        <begin position="244"/>
        <end position="263"/>
    </location>
</feature>
<keyword evidence="9" id="KW-1185">Reference proteome</keyword>
<feature type="transmembrane region" description="Helical" evidence="6">
    <location>
        <begin position="126"/>
        <end position="146"/>
    </location>
</feature>
<evidence type="ECO:0000256" key="6">
    <source>
        <dbReference type="SAM" id="Phobius"/>
    </source>
</evidence>
<feature type="transmembrane region" description="Helical" evidence="6">
    <location>
        <begin position="41"/>
        <end position="60"/>
    </location>
</feature>
<feature type="transmembrane region" description="Helical" evidence="6">
    <location>
        <begin position="195"/>
        <end position="214"/>
    </location>
</feature>
<evidence type="ECO:0000313" key="8">
    <source>
        <dbReference type="EMBL" id="KNA92334.1"/>
    </source>
</evidence>
<dbReference type="InterPro" id="IPR000412">
    <property type="entry name" value="ABC_2_transport"/>
</dbReference>
<dbReference type="InterPro" id="IPR013525">
    <property type="entry name" value="ABC2_TM"/>
</dbReference>
<sequence>MTISAERTAVRREAAPRTSVGWSTAYAVLTRRSLDSSIRTGLLFFAIGSPIVFFTCFYVPLHSRFERSGVDYAQYVAPLVILQAAMFVAIISCEIAGDEATGGMRERLSSLPISRLTPAAARMTNAVVRMSVSAVSVSLYACVFGFRLRGSIVESIGFFALAIVFALALSMMADALGSVATHAESVGQMLMIPQLLLVMCSTGLVPANAFPGWIEPVVRNQPVSVFAEAMRALSTGADVQTGPVVGWSVGLLAVGALCSALAARKGEQR</sequence>
<keyword evidence="2 6" id="KW-0812">Transmembrane</keyword>
<keyword evidence="3 6" id="KW-1133">Transmembrane helix</keyword>
<evidence type="ECO:0000313" key="9">
    <source>
        <dbReference type="Proteomes" id="UP000037247"/>
    </source>
</evidence>
<evidence type="ECO:0000256" key="4">
    <source>
        <dbReference type="ARBA" id="ARBA00023136"/>
    </source>
</evidence>
<dbReference type="Pfam" id="PF12698">
    <property type="entry name" value="ABC2_membrane_3"/>
    <property type="match status" value="1"/>
</dbReference>
<evidence type="ECO:0000256" key="5">
    <source>
        <dbReference type="ARBA" id="ARBA00023251"/>
    </source>
</evidence>
<keyword evidence="4 6" id="KW-0472">Membrane</keyword>
<feature type="transmembrane region" description="Helical" evidence="6">
    <location>
        <begin position="158"/>
        <end position="183"/>
    </location>
</feature>
<reference evidence="8 9" key="1">
    <citation type="submission" date="2015-05" db="EMBL/GenBank/DDBJ databases">
        <title>Draft genome sequence of the bacterium Gordonia jacobaea a new member of the Gordonia genus.</title>
        <authorList>
            <person name="Jimenez-Galisteo G."/>
            <person name="Dominguez A."/>
            <person name="Munoz E."/>
            <person name="Vinas M."/>
        </authorList>
    </citation>
    <scope>NUCLEOTIDE SEQUENCE [LARGE SCALE GENOMIC DNA]</scope>
    <source>
        <strain evidence="9">mv1</strain>
    </source>
</reference>
<accession>A0ABR5IFH8</accession>
<dbReference type="InterPro" id="IPR052902">
    <property type="entry name" value="ABC-2_transporter"/>
</dbReference>
<evidence type="ECO:0000256" key="3">
    <source>
        <dbReference type="ARBA" id="ARBA00022989"/>
    </source>
</evidence>
<keyword evidence="5" id="KW-0046">Antibiotic resistance</keyword>
<dbReference type="EMBL" id="LDTZ01000014">
    <property type="protein sequence ID" value="KNA92334.1"/>
    <property type="molecule type" value="Genomic_DNA"/>
</dbReference>
<dbReference type="RefSeq" id="WP_049697560.1">
    <property type="nucleotide sequence ID" value="NZ_JAQDQF010000002.1"/>
</dbReference>
<evidence type="ECO:0000259" key="7">
    <source>
        <dbReference type="Pfam" id="PF12698"/>
    </source>
</evidence>
<gene>
    <name evidence="8" type="ORF">ABW18_02980</name>
</gene>
<dbReference type="Proteomes" id="UP000037247">
    <property type="component" value="Unassembled WGS sequence"/>
</dbReference>
<evidence type="ECO:0000256" key="2">
    <source>
        <dbReference type="ARBA" id="ARBA00022692"/>
    </source>
</evidence>
<organism evidence="8 9">
    <name type="scientific">Gordonia jacobaea</name>
    <dbReference type="NCBI Taxonomy" id="122202"/>
    <lineage>
        <taxon>Bacteria</taxon>
        <taxon>Bacillati</taxon>
        <taxon>Actinomycetota</taxon>
        <taxon>Actinomycetes</taxon>
        <taxon>Mycobacteriales</taxon>
        <taxon>Gordoniaceae</taxon>
        <taxon>Gordonia</taxon>
    </lineage>
</organism>
<comment type="caution">
    <text evidence="8">The sequence shown here is derived from an EMBL/GenBank/DDBJ whole genome shotgun (WGS) entry which is preliminary data.</text>
</comment>
<protein>
    <submittedName>
        <fullName evidence="8">ABC transporter</fullName>
    </submittedName>
</protein>